<dbReference type="RefSeq" id="WP_073427330.1">
    <property type="nucleotide sequence ID" value="NZ_CADFGY010000001.1"/>
</dbReference>
<dbReference type="PANTHER" id="PTHR42718:SF49">
    <property type="entry name" value="EXPORT PROTEIN"/>
    <property type="match status" value="1"/>
</dbReference>
<protein>
    <submittedName>
        <fullName evidence="10">Drug resistance transporter, EmrB/QacA subfamily</fullName>
    </submittedName>
    <submittedName>
        <fullName evidence="9">EmrB/QacA subfamily drug resistance transporter</fullName>
    </submittedName>
</protein>
<reference evidence="10 11" key="1">
    <citation type="submission" date="2016-11" db="EMBL/GenBank/DDBJ databases">
        <authorList>
            <person name="Jaros S."/>
            <person name="Januszkiewicz K."/>
            <person name="Wedrychowicz H."/>
        </authorList>
    </citation>
    <scope>NUCLEOTIDE SEQUENCE [LARGE SCALE GENOMIC DNA]</scope>
    <source>
        <strain evidence="10 11">LMG 20594</strain>
    </source>
</reference>
<keyword evidence="5 7" id="KW-1133">Transmembrane helix</keyword>
<comment type="subcellular location">
    <subcellularLocation>
        <location evidence="2">Membrane</location>
        <topology evidence="2">Multi-pass membrane protein</topology>
    </subcellularLocation>
</comment>
<evidence type="ECO:0000256" key="6">
    <source>
        <dbReference type="ARBA" id="ARBA00023136"/>
    </source>
</evidence>
<evidence type="ECO:0000313" key="11">
    <source>
        <dbReference type="Proteomes" id="UP000184395"/>
    </source>
</evidence>
<dbReference type="EMBL" id="FRAB01000003">
    <property type="protein sequence ID" value="SHJ54959.1"/>
    <property type="molecule type" value="Genomic_DNA"/>
</dbReference>
<sequence length="514" mass="54901">MDISYARSGRNTIALAAICLAQLMFALEISSVPVILPTLERLLHADFRDIQWIMNAYTIACTTVLMAAGTLADRYGRKLLFMTSLVVFGVASLICGLTQSAPLLIASRFVQGMGGGSMFICLIAILSNQFKEGHERIKAFGIWGIFLGFGLGFGPIIGGVIAELAGWKWVFLVHVPLAILTFFLAIGSIEESRDPDARKLDLAGIVTLSLAVFGLTWYITQGSEQGFTSRGSLYIIAATILSFVLFLVAERVNAHPMFDFSVFRIRKFSGAIMGSIGMNFSFWPFIIFLPIFYQGALHYDIVAAGLSLLAYTLPTLVIPPVAERLSHRYQPGVIIPLGMFTIGLGFILMRFGASAEHASGFTMLPGSLLAGIGLGLTNTPTTNTTTGSVPSNRAGMASGMDISARLISLAINIAVMGFVLVAGISDYLKNVLPSVFDAAQRQSLAEHIAAGSVEGLTERFPALVQADPSGAVLHGALVHGFGWVMLYGGLGVWALGAVSLVLFGTQRSAQRASV</sequence>
<feature type="transmembrane region" description="Helical" evidence="7">
    <location>
        <begin position="12"/>
        <end position="32"/>
    </location>
</feature>
<keyword evidence="6 7" id="KW-0472">Membrane</keyword>
<dbReference type="InterPro" id="IPR011701">
    <property type="entry name" value="MFS"/>
</dbReference>
<feature type="transmembrane region" description="Helical" evidence="7">
    <location>
        <begin position="79"/>
        <end position="99"/>
    </location>
</feature>
<reference evidence="9 12" key="2">
    <citation type="submission" date="2023-07" db="EMBL/GenBank/DDBJ databases">
        <title>Sorghum-associated microbial communities from plants grown in Nebraska, USA.</title>
        <authorList>
            <person name="Schachtman D."/>
        </authorList>
    </citation>
    <scope>NUCLEOTIDE SEQUENCE [LARGE SCALE GENOMIC DNA]</scope>
    <source>
        <strain evidence="9 12">DS1316</strain>
    </source>
</reference>
<dbReference type="Proteomes" id="UP001264340">
    <property type="component" value="Unassembled WGS sequence"/>
</dbReference>
<feature type="transmembrane region" description="Helical" evidence="7">
    <location>
        <begin position="481"/>
        <end position="503"/>
    </location>
</feature>
<dbReference type="CDD" id="cd17321">
    <property type="entry name" value="MFS_MMR_MDR_like"/>
    <property type="match status" value="1"/>
</dbReference>
<dbReference type="GO" id="GO:0022857">
    <property type="term" value="F:transmembrane transporter activity"/>
    <property type="evidence" value="ECO:0007669"/>
    <property type="project" value="InterPro"/>
</dbReference>
<evidence type="ECO:0000313" key="9">
    <source>
        <dbReference type="EMBL" id="MDR6406987.1"/>
    </source>
</evidence>
<dbReference type="SUPFAM" id="SSF103473">
    <property type="entry name" value="MFS general substrate transporter"/>
    <property type="match status" value="1"/>
</dbReference>
<dbReference type="OrthoDB" id="9807274at2"/>
<dbReference type="InterPro" id="IPR005829">
    <property type="entry name" value="Sugar_transporter_CS"/>
</dbReference>
<feature type="transmembrane region" description="Helical" evidence="7">
    <location>
        <begin position="358"/>
        <end position="376"/>
    </location>
</feature>
<gene>
    <name evidence="9" type="ORF">J2804_000375</name>
    <name evidence="10" type="ORF">SAMN05192548_100398</name>
</gene>
<feature type="transmembrane region" description="Helical" evidence="7">
    <location>
        <begin position="139"/>
        <end position="161"/>
    </location>
</feature>
<feature type="transmembrane region" description="Helical" evidence="7">
    <location>
        <begin position="52"/>
        <end position="72"/>
    </location>
</feature>
<evidence type="ECO:0000256" key="4">
    <source>
        <dbReference type="ARBA" id="ARBA00022692"/>
    </source>
</evidence>
<dbReference type="Pfam" id="PF07690">
    <property type="entry name" value="MFS_1"/>
    <property type="match status" value="1"/>
</dbReference>
<feature type="domain" description="Major facilitator superfamily (MFS) profile" evidence="8">
    <location>
        <begin position="14"/>
        <end position="506"/>
    </location>
</feature>
<evidence type="ECO:0000256" key="2">
    <source>
        <dbReference type="ARBA" id="ARBA00004141"/>
    </source>
</evidence>
<feature type="transmembrane region" description="Helical" evidence="7">
    <location>
        <begin position="299"/>
        <end position="321"/>
    </location>
</feature>
<evidence type="ECO:0000313" key="10">
    <source>
        <dbReference type="EMBL" id="SHJ54959.1"/>
    </source>
</evidence>
<comment type="function">
    <text evidence="1">Resistance to tetracycline by an active tetracycline efflux. This is an energy-dependent process that decreases the accumulation of the antibiotic in whole cells. This protein functions as a metal-tetracycline/H(+) antiporter.</text>
</comment>
<organism evidence="10 11">
    <name type="scientific">Paraburkholderia terricola</name>
    <dbReference type="NCBI Taxonomy" id="169427"/>
    <lineage>
        <taxon>Bacteria</taxon>
        <taxon>Pseudomonadati</taxon>
        <taxon>Pseudomonadota</taxon>
        <taxon>Betaproteobacteria</taxon>
        <taxon>Burkholderiales</taxon>
        <taxon>Burkholderiaceae</taxon>
        <taxon>Paraburkholderia</taxon>
    </lineage>
</organism>
<feature type="transmembrane region" description="Helical" evidence="7">
    <location>
        <begin position="231"/>
        <end position="249"/>
    </location>
</feature>
<evidence type="ECO:0000256" key="3">
    <source>
        <dbReference type="ARBA" id="ARBA00007520"/>
    </source>
</evidence>
<dbReference type="InterPro" id="IPR036259">
    <property type="entry name" value="MFS_trans_sf"/>
</dbReference>
<dbReference type="PANTHER" id="PTHR42718">
    <property type="entry name" value="MAJOR FACILITATOR SUPERFAMILY MULTIDRUG TRANSPORTER MFSC"/>
    <property type="match status" value="1"/>
</dbReference>
<feature type="transmembrane region" description="Helical" evidence="7">
    <location>
        <begin position="200"/>
        <end position="219"/>
    </location>
</feature>
<feature type="transmembrane region" description="Helical" evidence="7">
    <location>
        <begin position="333"/>
        <end position="352"/>
    </location>
</feature>
<keyword evidence="12" id="KW-1185">Reference proteome</keyword>
<name>A0A1M6K7M0_9BURK</name>
<dbReference type="Proteomes" id="UP000184395">
    <property type="component" value="Unassembled WGS sequence"/>
</dbReference>
<feature type="transmembrane region" description="Helical" evidence="7">
    <location>
        <begin position="167"/>
        <end position="188"/>
    </location>
</feature>
<dbReference type="InterPro" id="IPR020846">
    <property type="entry name" value="MFS_dom"/>
</dbReference>
<keyword evidence="4 7" id="KW-0812">Transmembrane</keyword>
<dbReference type="STRING" id="169427.SAMN05192548_100398"/>
<dbReference type="PROSITE" id="PS50850">
    <property type="entry name" value="MFS"/>
    <property type="match status" value="1"/>
</dbReference>
<dbReference type="Gene3D" id="1.20.1720.10">
    <property type="entry name" value="Multidrug resistance protein D"/>
    <property type="match status" value="1"/>
</dbReference>
<comment type="similarity">
    <text evidence="3">Belongs to the major facilitator superfamily. TCR/Tet family.</text>
</comment>
<evidence type="ECO:0000256" key="5">
    <source>
        <dbReference type="ARBA" id="ARBA00022989"/>
    </source>
</evidence>
<evidence type="ECO:0000259" key="8">
    <source>
        <dbReference type="PROSITE" id="PS50850"/>
    </source>
</evidence>
<evidence type="ECO:0000313" key="12">
    <source>
        <dbReference type="Proteomes" id="UP001264340"/>
    </source>
</evidence>
<accession>A0A1M6K7M0</accession>
<evidence type="ECO:0000256" key="7">
    <source>
        <dbReference type="SAM" id="Phobius"/>
    </source>
</evidence>
<feature type="transmembrane region" description="Helical" evidence="7">
    <location>
        <begin position="270"/>
        <end position="293"/>
    </location>
</feature>
<dbReference type="PROSITE" id="PS00216">
    <property type="entry name" value="SUGAR_TRANSPORT_1"/>
    <property type="match status" value="1"/>
</dbReference>
<dbReference type="AlphaFoldDB" id="A0A1M6K7M0"/>
<dbReference type="InterPro" id="IPR001958">
    <property type="entry name" value="Tet-R_TetA/multi-R_MdtG-like"/>
</dbReference>
<evidence type="ECO:0000256" key="1">
    <source>
        <dbReference type="ARBA" id="ARBA00003279"/>
    </source>
</evidence>
<feature type="transmembrane region" description="Helical" evidence="7">
    <location>
        <begin position="406"/>
        <end position="425"/>
    </location>
</feature>
<dbReference type="Gene3D" id="1.20.1250.20">
    <property type="entry name" value="MFS general substrate transporter like domains"/>
    <property type="match status" value="1"/>
</dbReference>
<dbReference type="PRINTS" id="PR01035">
    <property type="entry name" value="TCRTETA"/>
</dbReference>
<feature type="transmembrane region" description="Helical" evidence="7">
    <location>
        <begin position="105"/>
        <end position="127"/>
    </location>
</feature>
<dbReference type="EMBL" id="JAVDRP010000001">
    <property type="protein sequence ID" value="MDR6406987.1"/>
    <property type="molecule type" value="Genomic_DNA"/>
</dbReference>
<proteinExistence type="inferred from homology"/>
<dbReference type="GO" id="GO:0016020">
    <property type="term" value="C:membrane"/>
    <property type="evidence" value="ECO:0007669"/>
    <property type="project" value="UniProtKB-SubCell"/>
</dbReference>